<dbReference type="EMBL" id="BMFK01000001">
    <property type="protein sequence ID" value="GGE62277.1"/>
    <property type="molecule type" value="Genomic_DNA"/>
</dbReference>
<accession>A0A917AQ47</accession>
<evidence type="ECO:0000313" key="1">
    <source>
        <dbReference type="EMBL" id="GGE62277.1"/>
    </source>
</evidence>
<keyword evidence="2" id="KW-1185">Reference proteome</keyword>
<reference evidence="1" key="2">
    <citation type="submission" date="2020-09" db="EMBL/GenBank/DDBJ databases">
        <authorList>
            <person name="Sun Q."/>
            <person name="Zhou Y."/>
        </authorList>
    </citation>
    <scope>NUCLEOTIDE SEQUENCE</scope>
    <source>
        <strain evidence="1">CGMCC 1.12698</strain>
    </source>
</reference>
<gene>
    <name evidence="1" type="ORF">GCM10007140_10680</name>
</gene>
<sequence>MKFDSTENKEGFSEFYSNKLINSVFYYRKLTLTTGQTPMSIRRQIEMLYQDYLIHDIEGIKILNKVIEDEGDLEIKNI</sequence>
<comment type="caution">
    <text evidence="1">The sequence shown here is derived from an EMBL/GenBank/DDBJ whole genome shotgun (WGS) entry which is preliminary data.</text>
</comment>
<protein>
    <submittedName>
        <fullName evidence="1">Uncharacterized protein</fullName>
    </submittedName>
</protein>
<dbReference type="AlphaFoldDB" id="A0A917AQ47"/>
<proteinExistence type="predicted"/>
<dbReference type="Proteomes" id="UP000605259">
    <property type="component" value="Unassembled WGS sequence"/>
</dbReference>
<evidence type="ECO:0000313" key="2">
    <source>
        <dbReference type="Proteomes" id="UP000605259"/>
    </source>
</evidence>
<name>A0A917AQ47_9BACI</name>
<organism evidence="1 2">
    <name type="scientific">Priestia taiwanensis</name>
    <dbReference type="NCBI Taxonomy" id="1347902"/>
    <lineage>
        <taxon>Bacteria</taxon>
        <taxon>Bacillati</taxon>
        <taxon>Bacillota</taxon>
        <taxon>Bacilli</taxon>
        <taxon>Bacillales</taxon>
        <taxon>Bacillaceae</taxon>
        <taxon>Priestia</taxon>
    </lineage>
</organism>
<reference evidence="1" key="1">
    <citation type="journal article" date="2014" name="Int. J. Syst. Evol. Microbiol.">
        <title>Complete genome sequence of Corynebacterium casei LMG S-19264T (=DSM 44701T), isolated from a smear-ripened cheese.</title>
        <authorList>
            <consortium name="US DOE Joint Genome Institute (JGI-PGF)"/>
            <person name="Walter F."/>
            <person name="Albersmeier A."/>
            <person name="Kalinowski J."/>
            <person name="Ruckert C."/>
        </authorList>
    </citation>
    <scope>NUCLEOTIDE SEQUENCE</scope>
    <source>
        <strain evidence="1">CGMCC 1.12698</strain>
    </source>
</reference>